<protein>
    <submittedName>
        <fullName evidence="1">Uncharacterized protein</fullName>
    </submittedName>
</protein>
<organism evidence="1">
    <name type="scientific">marine sediment metagenome</name>
    <dbReference type="NCBI Taxonomy" id="412755"/>
    <lineage>
        <taxon>unclassified sequences</taxon>
        <taxon>metagenomes</taxon>
        <taxon>ecological metagenomes</taxon>
    </lineage>
</organism>
<feature type="non-terminal residue" evidence="1">
    <location>
        <position position="1"/>
    </location>
</feature>
<evidence type="ECO:0000313" key="1">
    <source>
        <dbReference type="EMBL" id="KKM84084.1"/>
    </source>
</evidence>
<reference evidence="1" key="1">
    <citation type="journal article" date="2015" name="Nature">
        <title>Complex archaea that bridge the gap between prokaryotes and eukaryotes.</title>
        <authorList>
            <person name="Spang A."/>
            <person name="Saw J.H."/>
            <person name="Jorgensen S.L."/>
            <person name="Zaremba-Niedzwiedzka K."/>
            <person name="Martijn J."/>
            <person name="Lind A.E."/>
            <person name="van Eijk R."/>
            <person name="Schleper C."/>
            <person name="Guy L."/>
            <person name="Ettema T.J."/>
        </authorList>
    </citation>
    <scope>NUCLEOTIDE SEQUENCE</scope>
</reference>
<gene>
    <name evidence="1" type="ORF">LCGC14_1302710</name>
</gene>
<accession>A0A0F9KPG7</accession>
<comment type="caution">
    <text evidence="1">The sequence shown here is derived from an EMBL/GenBank/DDBJ whole genome shotgun (WGS) entry which is preliminary data.</text>
</comment>
<dbReference type="EMBL" id="LAZR01007616">
    <property type="protein sequence ID" value="KKM84084.1"/>
    <property type="molecule type" value="Genomic_DNA"/>
</dbReference>
<dbReference type="AlphaFoldDB" id="A0A0F9KPG7"/>
<proteinExistence type="predicted"/>
<sequence length="124" mass="14363">GLETYPSVFRPRQVAPKASRKSLERAMLGIMGSDVKRFHQTLKGDRKFEDTLYAYFAGWIVRPMDVDTFIAEVQRSKEWTTLKVKSTTTGRRAGQAKKGREVEFQERKARIRAIQKRVIAESER</sequence>
<name>A0A0F9KPG7_9ZZZZ</name>